<dbReference type="EMBL" id="CAQQ02002367">
    <property type="status" value="NOT_ANNOTATED_CDS"/>
    <property type="molecule type" value="Genomic_DNA"/>
</dbReference>
<dbReference type="EMBL" id="CAQQ02002366">
    <property type="status" value="NOT_ANNOTATED_CDS"/>
    <property type="molecule type" value="Genomic_DNA"/>
</dbReference>
<dbReference type="AlphaFoldDB" id="T1GFX6"/>
<dbReference type="HOGENOM" id="CLU_1322250_0_0_1"/>
<reference evidence="3" key="1">
    <citation type="submission" date="2013-02" db="EMBL/GenBank/DDBJ databases">
        <authorList>
            <person name="Hughes D."/>
        </authorList>
    </citation>
    <scope>NUCLEOTIDE SEQUENCE</scope>
    <source>
        <strain>Durham</strain>
        <strain evidence="3">NC isolate 2 -- Noor lab</strain>
    </source>
</reference>
<feature type="transmembrane region" description="Helical" evidence="1">
    <location>
        <begin position="6"/>
        <end position="25"/>
    </location>
</feature>
<dbReference type="Proteomes" id="UP000015102">
    <property type="component" value="Unassembled WGS sequence"/>
</dbReference>
<name>T1GFX6_MEGSC</name>
<evidence type="ECO:0000313" key="3">
    <source>
        <dbReference type="Proteomes" id="UP000015102"/>
    </source>
</evidence>
<organism evidence="2 3">
    <name type="scientific">Megaselia scalaris</name>
    <name type="common">Humpbacked fly</name>
    <name type="synonym">Phora scalaris</name>
    <dbReference type="NCBI Taxonomy" id="36166"/>
    <lineage>
        <taxon>Eukaryota</taxon>
        <taxon>Metazoa</taxon>
        <taxon>Ecdysozoa</taxon>
        <taxon>Arthropoda</taxon>
        <taxon>Hexapoda</taxon>
        <taxon>Insecta</taxon>
        <taxon>Pterygota</taxon>
        <taxon>Neoptera</taxon>
        <taxon>Endopterygota</taxon>
        <taxon>Diptera</taxon>
        <taxon>Brachycera</taxon>
        <taxon>Muscomorpha</taxon>
        <taxon>Platypezoidea</taxon>
        <taxon>Phoridae</taxon>
        <taxon>Megaseliini</taxon>
        <taxon>Megaselia</taxon>
    </lineage>
</organism>
<sequence length="208" mass="22885">MALIPLLFKFGVISAMVTALLFLMLKAIFLLKALLVLNLGGLLAKLITLKSPHQHQWQGWTAPTAPVESWSRTSEPPSTPSKEIHVHIHNSGQSVDTSSWQNEPYGAYSSYSTSQAAAPSAPVPIPVWRQQYSSYPVTSKHAEIRLVSKPIGAKLLTLSTLETGTDLQKSELPRFSSPLICKSFQHSLQLLLYVSRTAPQMEHLNTGN</sequence>
<accession>T1GFX6</accession>
<reference evidence="2" key="2">
    <citation type="submission" date="2015-06" db="UniProtKB">
        <authorList>
            <consortium name="EnsemblMetazoa"/>
        </authorList>
    </citation>
    <scope>IDENTIFICATION</scope>
</reference>
<keyword evidence="1" id="KW-0812">Transmembrane</keyword>
<evidence type="ECO:0000256" key="1">
    <source>
        <dbReference type="SAM" id="Phobius"/>
    </source>
</evidence>
<keyword evidence="1" id="KW-0472">Membrane</keyword>
<evidence type="ECO:0000313" key="2">
    <source>
        <dbReference type="EnsemblMetazoa" id="MESCA002278-PA"/>
    </source>
</evidence>
<protein>
    <submittedName>
        <fullName evidence="2">Uncharacterized protein</fullName>
    </submittedName>
</protein>
<proteinExistence type="predicted"/>
<dbReference type="EnsemblMetazoa" id="MESCA002278-RA">
    <property type="protein sequence ID" value="MESCA002278-PA"/>
    <property type="gene ID" value="MESCA002278"/>
</dbReference>
<keyword evidence="3" id="KW-1185">Reference proteome</keyword>
<keyword evidence="1" id="KW-1133">Transmembrane helix</keyword>